<name>A0A6A4IJ81_9AGAR</name>
<reference evidence="2" key="1">
    <citation type="journal article" date="2019" name="Environ. Microbiol.">
        <title>Fungal ecological strategies reflected in gene transcription - a case study of two litter decomposers.</title>
        <authorList>
            <person name="Barbi F."/>
            <person name="Kohler A."/>
            <person name="Barry K."/>
            <person name="Baskaran P."/>
            <person name="Daum C."/>
            <person name="Fauchery L."/>
            <person name="Ihrmark K."/>
            <person name="Kuo A."/>
            <person name="LaButti K."/>
            <person name="Lipzen A."/>
            <person name="Morin E."/>
            <person name="Grigoriev I.V."/>
            <person name="Henrissat B."/>
            <person name="Lindahl B."/>
            <person name="Martin F."/>
        </authorList>
    </citation>
    <scope>NUCLEOTIDE SEQUENCE</scope>
    <source>
        <strain evidence="2">JB14</strain>
    </source>
</reference>
<evidence type="ECO:0000313" key="2">
    <source>
        <dbReference type="EMBL" id="KAE9408595.1"/>
    </source>
</evidence>
<evidence type="ECO:0000313" key="3">
    <source>
        <dbReference type="Proteomes" id="UP000799118"/>
    </source>
</evidence>
<gene>
    <name evidence="2" type="ORF">BT96DRAFT_873226</name>
</gene>
<dbReference type="InterPro" id="IPR011008">
    <property type="entry name" value="Dimeric_a/b-barrel"/>
</dbReference>
<dbReference type="InterPro" id="IPR005545">
    <property type="entry name" value="YCII"/>
</dbReference>
<proteinExistence type="predicted"/>
<dbReference type="SUPFAM" id="SSF54909">
    <property type="entry name" value="Dimeric alpha+beta barrel"/>
    <property type="match status" value="1"/>
</dbReference>
<dbReference type="OrthoDB" id="5519740at2759"/>
<accession>A0A6A4IJ81</accession>
<dbReference type="InterPro" id="IPR051807">
    <property type="entry name" value="Sec-metab_biosynth-assoc"/>
</dbReference>
<dbReference type="PANTHER" id="PTHR33606:SF3">
    <property type="entry name" value="PROTEIN YCII"/>
    <property type="match status" value="1"/>
</dbReference>
<organism evidence="2 3">
    <name type="scientific">Gymnopus androsaceus JB14</name>
    <dbReference type="NCBI Taxonomy" id="1447944"/>
    <lineage>
        <taxon>Eukaryota</taxon>
        <taxon>Fungi</taxon>
        <taxon>Dikarya</taxon>
        <taxon>Basidiomycota</taxon>
        <taxon>Agaricomycotina</taxon>
        <taxon>Agaricomycetes</taxon>
        <taxon>Agaricomycetidae</taxon>
        <taxon>Agaricales</taxon>
        <taxon>Marasmiineae</taxon>
        <taxon>Omphalotaceae</taxon>
        <taxon>Gymnopus</taxon>
    </lineage>
</organism>
<sequence length="113" mass="12633">MSSTTAPKLHKFILFVPYAKDSPRSSVLPRHRAEIAPLVESGVVKIAGPFLTPESRVESEDAPQTPFGSCIIYEAENIDVVRKIVESDVYYTSGVWDRERLMLVPFLPVTPFP</sequence>
<dbReference type="Gene3D" id="3.30.70.1060">
    <property type="entry name" value="Dimeric alpha+beta barrel"/>
    <property type="match status" value="1"/>
</dbReference>
<evidence type="ECO:0000259" key="1">
    <source>
        <dbReference type="Pfam" id="PF03795"/>
    </source>
</evidence>
<dbReference type="PANTHER" id="PTHR33606">
    <property type="entry name" value="PROTEIN YCII"/>
    <property type="match status" value="1"/>
</dbReference>
<feature type="domain" description="YCII-related" evidence="1">
    <location>
        <begin position="14"/>
        <end position="98"/>
    </location>
</feature>
<keyword evidence="3" id="KW-1185">Reference proteome</keyword>
<dbReference type="EMBL" id="ML769390">
    <property type="protein sequence ID" value="KAE9408595.1"/>
    <property type="molecule type" value="Genomic_DNA"/>
</dbReference>
<dbReference type="Proteomes" id="UP000799118">
    <property type="component" value="Unassembled WGS sequence"/>
</dbReference>
<protein>
    <recommendedName>
        <fullName evidence="1">YCII-related domain-containing protein</fullName>
    </recommendedName>
</protein>
<dbReference type="Pfam" id="PF03795">
    <property type="entry name" value="YCII"/>
    <property type="match status" value="1"/>
</dbReference>
<dbReference type="AlphaFoldDB" id="A0A6A4IJ81"/>